<dbReference type="EMBL" id="VUKA01000003">
    <property type="protein sequence ID" value="KAA2213508.1"/>
    <property type="molecule type" value="Genomic_DNA"/>
</dbReference>
<evidence type="ECO:0000313" key="1">
    <source>
        <dbReference type="EMBL" id="KAA2213508.1"/>
    </source>
</evidence>
<dbReference type="AlphaFoldDB" id="A0A5B2THU3"/>
<name>A0A5B2THU3_9PROT</name>
<comment type="caution">
    <text evidence="1">The sequence shown here is derived from an EMBL/GenBank/DDBJ whole genome shotgun (WGS) entry which is preliminary data.</text>
</comment>
<reference evidence="1 2" key="1">
    <citation type="journal article" date="2015" name="Int. J. Syst. Evol. Microbiol.">
        <title>Roseomonas oryzae sp. nov., isolated from paddy rhizosphere soil.</title>
        <authorList>
            <person name="Ramaprasad E.V."/>
            <person name="Sasikala Ch."/>
            <person name="Ramana Ch.V."/>
        </authorList>
    </citation>
    <scope>NUCLEOTIDE SEQUENCE [LARGE SCALE GENOMIC DNA]</scope>
    <source>
        <strain evidence="1 2">KCTC 42542</strain>
    </source>
</reference>
<evidence type="ECO:0000313" key="2">
    <source>
        <dbReference type="Proteomes" id="UP000322110"/>
    </source>
</evidence>
<accession>A0A5B2THU3</accession>
<gene>
    <name evidence="1" type="ORF">F0Q34_09750</name>
</gene>
<sequence length="67" mass="7467">MIDLILTVCLLSAPAACREEWPQAAGESLTGCLTQGQFRAVEWALQHPGYRVAEWRCQPRAARKTPI</sequence>
<protein>
    <submittedName>
        <fullName evidence="1">Uncharacterized protein</fullName>
    </submittedName>
</protein>
<keyword evidence="2" id="KW-1185">Reference proteome</keyword>
<dbReference type="OrthoDB" id="7363897at2"/>
<proteinExistence type="predicted"/>
<dbReference type="RefSeq" id="WP_149812012.1">
    <property type="nucleotide sequence ID" value="NZ_VUKA01000003.1"/>
</dbReference>
<organism evidence="1 2">
    <name type="scientific">Teichococcus oryzae</name>
    <dbReference type="NCBI Taxonomy" id="1608942"/>
    <lineage>
        <taxon>Bacteria</taxon>
        <taxon>Pseudomonadati</taxon>
        <taxon>Pseudomonadota</taxon>
        <taxon>Alphaproteobacteria</taxon>
        <taxon>Acetobacterales</taxon>
        <taxon>Roseomonadaceae</taxon>
        <taxon>Roseomonas</taxon>
    </lineage>
</organism>
<dbReference type="Proteomes" id="UP000322110">
    <property type="component" value="Unassembled WGS sequence"/>
</dbReference>